<dbReference type="InterPro" id="IPR000700">
    <property type="entry name" value="PAS-assoc_C"/>
</dbReference>
<evidence type="ECO:0000313" key="7">
    <source>
        <dbReference type="Proteomes" id="UP000326725"/>
    </source>
</evidence>
<dbReference type="PANTHER" id="PTHR44757:SF2">
    <property type="entry name" value="BIOFILM ARCHITECTURE MAINTENANCE PROTEIN MBAA"/>
    <property type="match status" value="1"/>
</dbReference>
<dbReference type="SUPFAM" id="SSF55073">
    <property type="entry name" value="Nucleotide cyclase"/>
    <property type="match status" value="1"/>
</dbReference>
<dbReference type="Gene3D" id="3.30.70.270">
    <property type="match status" value="1"/>
</dbReference>
<protein>
    <submittedName>
        <fullName evidence="6">Putative diguanylate cyclase YegE</fullName>
        <ecNumber evidence="6">2.7.7.65</ecNumber>
    </submittedName>
</protein>
<dbReference type="PROSITE" id="PS50112">
    <property type="entry name" value="PAS"/>
    <property type="match status" value="1"/>
</dbReference>
<proteinExistence type="predicted"/>
<dbReference type="RefSeq" id="WP_192576511.1">
    <property type="nucleotide sequence ID" value="NZ_CABVOU010000039.1"/>
</dbReference>
<dbReference type="SMART" id="SM00086">
    <property type="entry name" value="PAC"/>
    <property type="match status" value="1"/>
</dbReference>
<feature type="domain" description="PAC" evidence="4">
    <location>
        <begin position="446"/>
        <end position="497"/>
    </location>
</feature>
<dbReference type="AlphaFoldDB" id="A0A5K1I830"/>
<dbReference type="SMART" id="SM00267">
    <property type="entry name" value="GGDEF"/>
    <property type="match status" value="1"/>
</dbReference>
<keyword evidence="7" id="KW-1185">Reference proteome</keyword>
<evidence type="ECO:0000313" key="6">
    <source>
        <dbReference type="EMBL" id="VVZ96641.1"/>
    </source>
</evidence>
<dbReference type="InterPro" id="IPR029787">
    <property type="entry name" value="Nucleotide_cyclase"/>
</dbReference>
<gene>
    <name evidence="6" type="primary">yegE_2</name>
    <name evidence="6" type="ORF">HALO32_02744</name>
</gene>
<evidence type="ECO:0000256" key="1">
    <source>
        <dbReference type="ARBA" id="ARBA00001946"/>
    </source>
</evidence>
<dbReference type="FunFam" id="3.30.70.270:FF:000001">
    <property type="entry name" value="Diguanylate cyclase domain protein"/>
    <property type="match status" value="1"/>
</dbReference>
<dbReference type="CDD" id="cd01949">
    <property type="entry name" value="GGDEF"/>
    <property type="match status" value="1"/>
</dbReference>
<evidence type="ECO:0000256" key="2">
    <source>
        <dbReference type="SAM" id="Phobius"/>
    </source>
</evidence>
<dbReference type="CDD" id="cd18774">
    <property type="entry name" value="PDC2_HK_sensor"/>
    <property type="match status" value="1"/>
</dbReference>
<reference evidence="6 7" key="1">
    <citation type="submission" date="2019-09" db="EMBL/GenBank/DDBJ databases">
        <authorList>
            <person name="Criscuolo A."/>
        </authorList>
    </citation>
    <scope>NUCLEOTIDE SEQUENCE [LARGE SCALE GENOMIC DNA]</scope>
    <source>
        <strain evidence="7">3(2)</strain>
    </source>
</reference>
<dbReference type="EMBL" id="CABVOU010000039">
    <property type="protein sequence ID" value="VVZ96641.1"/>
    <property type="molecule type" value="Genomic_DNA"/>
</dbReference>
<dbReference type="NCBIfam" id="TIGR00229">
    <property type="entry name" value="sensory_box"/>
    <property type="match status" value="1"/>
</dbReference>
<evidence type="ECO:0000259" key="3">
    <source>
        <dbReference type="PROSITE" id="PS50112"/>
    </source>
</evidence>
<dbReference type="PROSITE" id="PS50113">
    <property type="entry name" value="PAC"/>
    <property type="match status" value="1"/>
</dbReference>
<dbReference type="SMART" id="SM00091">
    <property type="entry name" value="PAS"/>
    <property type="match status" value="1"/>
</dbReference>
<dbReference type="InterPro" id="IPR052155">
    <property type="entry name" value="Biofilm_reg_signaling"/>
</dbReference>
<dbReference type="InterPro" id="IPR001610">
    <property type="entry name" value="PAC"/>
</dbReference>
<dbReference type="Pfam" id="PF08447">
    <property type="entry name" value="PAS_3"/>
    <property type="match status" value="1"/>
</dbReference>
<feature type="domain" description="PAS" evidence="3">
    <location>
        <begin position="374"/>
        <end position="413"/>
    </location>
</feature>
<keyword evidence="2" id="KW-0812">Transmembrane</keyword>
<dbReference type="PROSITE" id="PS50887">
    <property type="entry name" value="GGDEF"/>
    <property type="match status" value="1"/>
</dbReference>
<sequence length="660" mass="74626">MAFQQKFAQPLRHALHRHLFSLRGRLLLGVVVIWTLLCLILLALGWQSGTLLVEESNRIHLRYEANLIRNDITHEIEQRLEVLDRLADQLPDPSPGSLAQGNHDPLLALFEGLVVVDAENTVIDDWPTITGRIGRDISHRTYARFMRNIQRPHVSEPFVGEVSGRLLVMMLVPRHDERGRYAGFLGGLVELDHSELFTGFDRLRLGDEGHVVITTTSGRLIYHPDQRQNLPTRDDLMEDPWLDLALDGWEGEASGELHEGGSALTAYRQIWPADWILGLYLPLEQVYTPLTNVMERIALRALWVLGLLLPVMAALIWLVLRPLTRLAHQIKDLRHGRRRALQIATRMHELRRVIDVFNEVEQDRARTMDDLQRRKAFLKGILAASPQAMFVTDTRGRLTFVNRALKDLLGIKPPVHLPVWAKRIHEEDREPLVAAWQACLLQQKDLVRQFRYFSKEGELYWLDVHANAIRVDGEIIGLVGIVRDITQRQHEDILLRWEAEHDPLTGLLNRRGFQRRVEEAFAAWEKAGTPSSLLIFDLDHFKAINDTGGHALGDRMLQQVSAAMVAETRNSDHAARQGGDEFAILLPGCEASRALRIAESLRARIAANGLEQNGQTWRVTVSIGVGSFQGTDQTIDDVIARADAASYAAKSLGRNSVVGE</sequence>
<dbReference type="Pfam" id="PF00990">
    <property type="entry name" value="GGDEF"/>
    <property type="match status" value="1"/>
</dbReference>
<dbReference type="CDD" id="cd00130">
    <property type="entry name" value="PAS"/>
    <property type="match status" value="1"/>
</dbReference>
<name>A0A5K1I830_9GAMM</name>
<feature type="transmembrane region" description="Helical" evidence="2">
    <location>
        <begin position="301"/>
        <end position="320"/>
    </location>
</feature>
<organism evidence="6 7">
    <name type="scientific">Halomonas lysinitropha</name>
    <dbReference type="NCBI Taxonomy" id="2607506"/>
    <lineage>
        <taxon>Bacteria</taxon>
        <taxon>Pseudomonadati</taxon>
        <taxon>Pseudomonadota</taxon>
        <taxon>Gammaproteobacteria</taxon>
        <taxon>Oceanospirillales</taxon>
        <taxon>Halomonadaceae</taxon>
        <taxon>Halomonas</taxon>
    </lineage>
</organism>
<dbReference type="GO" id="GO:0052621">
    <property type="term" value="F:diguanylate cyclase activity"/>
    <property type="evidence" value="ECO:0007669"/>
    <property type="project" value="UniProtKB-EC"/>
</dbReference>
<comment type="cofactor">
    <cofactor evidence="1">
        <name>Mg(2+)</name>
        <dbReference type="ChEBI" id="CHEBI:18420"/>
    </cofactor>
</comment>
<dbReference type="Proteomes" id="UP000326725">
    <property type="component" value="Unassembled WGS sequence"/>
</dbReference>
<dbReference type="Gene3D" id="3.30.450.20">
    <property type="entry name" value="PAS domain"/>
    <property type="match status" value="3"/>
</dbReference>
<dbReference type="InterPro" id="IPR000014">
    <property type="entry name" value="PAS"/>
</dbReference>
<dbReference type="InterPro" id="IPR035965">
    <property type="entry name" value="PAS-like_dom_sf"/>
</dbReference>
<dbReference type="InterPro" id="IPR043128">
    <property type="entry name" value="Rev_trsase/Diguanyl_cyclase"/>
</dbReference>
<keyword evidence="2" id="KW-0472">Membrane</keyword>
<evidence type="ECO:0000259" key="4">
    <source>
        <dbReference type="PROSITE" id="PS50113"/>
    </source>
</evidence>
<keyword evidence="2" id="KW-1133">Transmembrane helix</keyword>
<dbReference type="NCBIfam" id="TIGR00254">
    <property type="entry name" value="GGDEF"/>
    <property type="match status" value="1"/>
</dbReference>
<feature type="transmembrane region" description="Helical" evidence="2">
    <location>
        <begin position="26"/>
        <end position="46"/>
    </location>
</feature>
<dbReference type="InterPro" id="IPR013655">
    <property type="entry name" value="PAS_fold_3"/>
</dbReference>
<keyword evidence="6" id="KW-0548">Nucleotidyltransferase</keyword>
<dbReference type="InterPro" id="IPR000160">
    <property type="entry name" value="GGDEF_dom"/>
</dbReference>
<accession>A0A5K1I830</accession>
<dbReference type="SUPFAM" id="SSF55785">
    <property type="entry name" value="PYP-like sensor domain (PAS domain)"/>
    <property type="match status" value="1"/>
</dbReference>
<dbReference type="PANTHER" id="PTHR44757">
    <property type="entry name" value="DIGUANYLATE CYCLASE DGCP"/>
    <property type="match status" value="1"/>
</dbReference>
<feature type="domain" description="GGDEF" evidence="5">
    <location>
        <begin position="529"/>
        <end position="660"/>
    </location>
</feature>
<keyword evidence="6" id="KW-0808">Transferase</keyword>
<dbReference type="CDD" id="cd12914">
    <property type="entry name" value="PDC1_DGC_like"/>
    <property type="match status" value="1"/>
</dbReference>
<evidence type="ECO:0000259" key="5">
    <source>
        <dbReference type="PROSITE" id="PS50887"/>
    </source>
</evidence>
<dbReference type="EC" id="2.7.7.65" evidence="6"/>